<dbReference type="RefSeq" id="WP_209769829.1">
    <property type="nucleotide sequence ID" value="NZ_JAGINP010000021.1"/>
</dbReference>
<keyword evidence="2" id="KW-1185">Reference proteome</keyword>
<evidence type="ECO:0000313" key="1">
    <source>
        <dbReference type="EMBL" id="MBP2295359.1"/>
    </source>
</evidence>
<gene>
    <name evidence="1" type="ORF">J2851_005164</name>
</gene>
<reference evidence="1 2" key="1">
    <citation type="submission" date="2021-03" db="EMBL/GenBank/DDBJ databases">
        <title>Genomic Encyclopedia of Type Strains, Phase III (KMG-III): the genomes of soil and plant-associated and newly described type strains.</title>
        <authorList>
            <person name="Whitman W."/>
        </authorList>
    </citation>
    <scope>NUCLEOTIDE SEQUENCE [LARGE SCALE GENOMIC DNA]</scope>
    <source>
        <strain evidence="1 2">IMMIB AFH-6</strain>
    </source>
</reference>
<organism evidence="1 2">
    <name type="scientific">Azospirillum rugosum</name>
    <dbReference type="NCBI Taxonomy" id="416170"/>
    <lineage>
        <taxon>Bacteria</taxon>
        <taxon>Pseudomonadati</taxon>
        <taxon>Pseudomonadota</taxon>
        <taxon>Alphaproteobacteria</taxon>
        <taxon>Rhodospirillales</taxon>
        <taxon>Azospirillaceae</taxon>
        <taxon>Azospirillum</taxon>
    </lineage>
</organism>
<name>A0ABS4SS24_9PROT</name>
<dbReference type="Proteomes" id="UP000781958">
    <property type="component" value="Unassembled WGS sequence"/>
</dbReference>
<sequence length="129" mass="14629">METAVSASLNGLSREVVDAAYTVHSRLGPGLLESVYETCLAYELSKRGIGVKRQLVVPVYYDDIRIDEGFRIDLLIEDSIVIEIKSVERSLPVYEAQLLTYLKMTGHRLGFLMNFNVSRFKDGVRRMVL</sequence>
<dbReference type="EMBL" id="JAGINP010000021">
    <property type="protein sequence ID" value="MBP2295359.1"/>
    <property type="molecule type" value="Genomic_DNA"/>
</dbReference>
<proteinExistence type="predicted"/>
<dbReference type="Pfam" id="PF13366">
    <property type="entry name" value="PDDEXK_3"/>
    <property type="match status" value="1"/>
</dbReference>
<accession>A0ABS4SS24</accession>
<dbReference type="NCBIfam" id="TIGR04256">
    <property type="entry name" value="GxxExxY"/>
    <property type="match status" value="1"/>
</dbReference>
<dbReference type="InterPro" id="IPR026350">
    <property type="entry name" value="GxxExxY"/>
</dbReference>
<protein>
    <submittedName>
        <fullName evidence="1">GxxExxY protein</fullName>
    </submittedName>
</protein>
<comment type="caution">
    <text evidence="1">The sequence shown here is derived from an EMBL/GenBank/DDBJ whole genome shotgun (WGS) entry which is preliminary data.</text>
</comment>
<evidence type="ECO:0000313" key="2">
    <source>
        <dbReference type="Proteomes" id="UP000781958"/>
    </source>
</evidence>